<evidence type="ECO:0000313" key="3">
    <source>
        <dbReference type="Proteomes" id="UP000298663"/>
    </source>
</evidence>
<sequence>MHYGGIREAAEDQWPKEETSTPRGGRIGGKSGDRSMRRGFAKAEEIKRFLSDRTFDVVRIGKKRLEGCFEDHERLGALGQTCSEMAFEHTFIYRNFKPCPASQKRQNSF</sequence>
<gene>
    <name evidence="2" type="ORF">L596_007933</name>
</gene>
<feature type="region of interest" description="Disordered" evidence="1">
    <location>
        <begin position="1"/>
        <end position="38"/>
    </location>
</feature>
<keyword evidence="3" id="KW-1185">Reference proteome</keyword>
<accession>A0A4U5PBX5</accession>
<evidence type="ECO:0000313" key="2">
    <source>
        <dbReference type="EMBL" id="TKR93484.1"/>
    </source>
</evidence>
<organism evidence="2 3">
    <name type="scientific">Steinernema carpocapsae</name>
    <name type="common">Entomopathogenic nematode</name>
    <dbReference type="NCBI Taxonomy" id="34508"/>
    <lineage>
        <taxon>Eukaryota</taxon>
        <taxon>Metazoa</taxon>
        <taxon>Ecdysozoa</taxon>
        <taxon>Nematoda</taxon>
        <taxon>Chromadorea</taxon>
        <taxon>Rhabditida</taxon>
        <taxon>Tylenchina</taxon>
        <taxon>Panagrolaimomorpha</taxon>
        <taxon>Strongyloidoidea</taxon>
        <taxon>Steinernematidae</taxon>
        <taxon>Steinernema</taxon>
    </lineage>
</organism>
<dbReference type="EMBL" id="AZBU02000002">
    <property type="protein sequence ID" value="TKR93484.1"/>
    <property type="molecule type" value="Genomic_DNA"/>
</dbReference>
<reference evidence="2 3" key="2">
    <citation type="journal article" date="2019" name="G3 (Bethesda)">
        <title>Hybrid Assembly of the Genome of the Entomopathogenic Nematode Steinernema carpocapsae Identifies the X-Chromosome.</title>
        <authorList>
            <person name="Serra L."/>
            <person name="Macchietto M."/>
            <person name="Macias-Munoz A."/>
            <person name="McGill C.J."/>
            <person name="Rodriguez I.M."/>
            <person name="Rodriguez B."/>
            <person name="Murad R."/>
            <person name="Mortazavi A."/>
        </authorList>
    </citation>
    <scope>NUCLEOTIDE SEQUENCE [LARGE SCALE GENOMIC DNA]</scope>
    <source>
        <strain evidence="2 3">ALL</strain>
    </source>
</reference>
<protein>
    <submittedName>
        <fullName evidence="2">Uncharacterized protein</fullName>
    </submittedName>
</protein>
<comment type="caution">
    <text evidence="2">The sequence shown here is derived from an EMBL/GenBank/DDBJ whole genome shotgun (WGS) entry which is preliminary data.</text>
</comment>
<feature type="compositionally biased region" description="Basic and acidic residues" evidence="1">
    <location>
        <begin position="8"/>
        <end position="20"/>
    </location>
</feature>
<dbReference type="Proteomes" id="UP000298663">
    <property type="component" value="Unassembled WGS sequence"/>
</dbReference>
<name>A0A4U5PBX5_STECR</name>
<dbReference type="AlphaFoldDB" id="A0A4U5PBX5"/>
<reference evidence="2 3" key="1">
    <citation type="journal article" date="2015" name="Genome Biol.">
        <title>Comparative genomics of Steinernema reveals deeply conserved gene regulatory networks.</title>
        <authorList>
            <person name="Dillman A.R."/>
            <person name="Macchietto M."/>
            <person name="Porter C.F."/>
            <person name="Rogers A."/>
            <person name="Williams B."/>
            <person name="Antoshechkin I."/>
            <person name="Lee M.M."/>
            <person name="Goodwin Z."/>
            <person name="Lu X."/>
            <person name="Lewis E.E."/>
            <person name="Goodrich-Blair H."/>
            <person name="Stock S.P."/>
            <person name="Adams B.J."/>
            <person name="Sternberg P.W."/>
            <person name="Mortazavi A."/>
        </authorList>
    </citation>
    <scope>NUCLEOTIDE SEQUENCE [LARGE SCALE GENOMIC DNA]</scope>
    <source>
        <strain evidence="2 3">ALL</strain>
    </source>
</reference>
<proteinExistence type="predicted"/>
<evidence type="ECO:0000256" key="1">
    <source>
        <dbReference type="SAM" id="MobiDB-lite"/>
    </source>
</evidence>